<feature type="domain" description="PAS" evidence="9">
    <location>
        <begin position="852"/>
        <end position="926"/>
    </location>
</feature>
<evidence type="ECO:0000259" key="9">
    <source>
        <dbReference type="PROSITE" id="PS50112"/>
    </source>
</evidence>
<evidence type="ECO:0000256" key="1">
    <source>
        <dbReference type="ARBA" id="ARBA00001541"/>
    </source>
</evidence>
<proteinExistence type="predicted"/>
<dbReference type="PANTHER" id="PTHR24422:SF27">
    <property type="entry name" value="PROTEIN-GLUTAMATE O-METHYLTRANSFERASE"/>
    <property type="match status" value="1"/>
</dbReference>
<evidence type="ECO:0000256" key="5">
    <source>
        <dbReference type="ARBA" id="ARBA00022691"/>
    </source>
</evidence>
<dbReference type="Gene3D" id="1.10.155.10">
    <property type="entry name" value="Chemotaxis receptor methyltransferase CheR, N-terminal domain"/>
    <property type="match status" value="1"/>
</dbReference>
<keyword evidence="7" id="KW-0175">Coiled coil</keyword>
<evidence type="ECO:0000313" key="14">
    <source>
        <dbReference type="Proteomes" id="UP001204376"/>
    </source>
</evidence>
<dbReference type="Pfam" id="PF03705">
    <property type="entry name" value="CheR_N"/>
    <property type="match status" value="1"/>
</dbReference>
<name>A0ABT1TA34_9SPHI</name>
<evidence type="ECO:0000259" key="12">
    <source>
        <dbReference type="PROSITE" id="PS50123"/>
    </source>
</evidence>
<comment type="caution">
    <text evidence="13">The sequence shown here is derived from an EMBL/GenBank/DDBJ whole genome shotgun (WGS) entry which is preliminary data.</text>
</comment>
<dbReference type="EC" id="2.1.1.80" evidence="2"/>
<dbReference type="EMBL" id="JANHOH010000015">
    <property type="protein sequence ID" value="MCQ6961499.1"/>
    <property type="molecule type" value="Genomic_DNA"/>
</dbReference>
<protein>
    <recommendedName>
        <fullName evidence="2">protein-glutamate O-methyltransferase</fullName>
        <ecNumber evidence="2">2.1.1.80</ecNumber>
    </recommendedName>
</protein>
<evidence type="ECO:0000256" key="4">
    <source>
        <dbReference type="ARBA" id="ARBA00022679"/>
    </source>
</evidence>
<comment type="caution">
    <text evidence="6">Lacks conserved residue(s) required for the propagation of feature annotation.</text>
</comment>
<dbReference type="SMART" id="SM00138">
    <property type="entry name" value="MeTrc"/>
    <property type="match status" value="1"/>
</dbReference>
<dbReference type="Pfam" id="PF08447">
    <property type="entry name" value="PAS_3"/>
    <property type="match status" value="1"/>
</dbReference>
<evidence type="ECO:0000256" key="8">
    <source>
        <dbReference type="SAM" id="MobiDB-lite"/>
    </source>
</evidence>
<dbReference type="InterPro" id="IPR035965">
    <property type="entry name" value="PAS-like_dom_sf"/>
</dbReference>
<dbReference type="InterPro" id="IPR000780">
    <property type="entry name" value="CheR_MeTrfase"/>
</dbReference>
<dbReference type="Pfam" id="PF01739">
    <property type="entry name" value="CheR"/>
    <property type="match status" value="1"/>
</dbReference>
<sequence length="980" mass="108510">MKKNRSKNTPSKTPASARADAPSQNPSLLIVGIGASAGGLEALKVFFEHAPANSSMAFVIVQHLDPRHKSLLAELISGHTKMMVREIVNGDKVKPDHVYVIPPNKSLTIEKQKLLLTGPAADRAERRPIDGFFRSLAADQQENAAGIVLSGTGTEGALGLQAIKAAGGITMVQEPETAQFDGMPRSAIAAGAADLVLPPEQMAEQLSKLMGKEKLPAVPVDAELSGQLEEKLSKIFQIIRAQTGYDFSNYKLNTIARRINKRIALNKFTTLAEYARFLKDHPEEVTRLYKDFLIGVTSFFRDSDAFKRLQEQAVPLLLEQSGDKQELRAWVCGCSTGEEAYSLAILLKEALDSNKQYVKVTVFASDIDEAAIEFARLGIYSESAAAQISPERLSKYFIKNEHGYQVKKDVREMVVFAHHNLLKDPPFSKLDLISCRNLLIYIKSELQKKIIPLFHYSLNDDGWLFLGTSESIGEYTGLFTTIDAKYKLFRKKNGHAKRPSPLLELPFIGDKLVSARKGAATASPKAAPVPAAAEQPAAESPPSVIIDKNNDALYFSGPIAIYLSPPNGVAKWNILEMAGKELRTHLKNSIKKARKNKTAVQKNHLEIAGNNGVRQFNLHIKPLLTRKYDSGTLMVVFEPADLPETPPAAGSIKKTNRNSRLENELQLTRADLQAAVHDLASANEDLQSVNEELQSTNEELETSREELQSLNEELITVNTELTGKIDQLSQSNNDLNNLLRSIEVATVYLDRKLRVKRFTPAATKIFNLIPADIGRPLTQLKLNLHYDNLADDVSHALKTLETRSVEVSGSDGTWYYMRIIPYRTSENMIEGVLITLVDISSQKAVEHDLAKSNEHLNLVMENLPAVPYTCTMAPELEFSFVGKSCEKVTGFLPGQFTGKTAFWMQRIHPDDQQKMSTAFAGIAKKGNDEQNFRWKCANGKYKQFINTIRYTAARPGKPAYIAGVWQEVLSAKSAIKNKSS</sequence>
<feature type="region of interest" description="Disordered" evidence="8">
    <location>
        <begin position="524"/>
        <end position="543"/>
    </location>
</feature>
<dbReference type="SUPFAM" id="SSF52738">
    <property type="entry name" value="Methylesterase CheB, C-terminal domain"/>
    <property type="match status" value="1"/>
</dbReference>
<evidence type="ECO:0000256" key="3">
    <source>
        <dbReference type="ARBA" id="ARBA00022603"/>
    </source>
</evidence>
<dbReference type="RefSeq" id="WP_256541664.1">
    <property type="nucleotide sequence ID" value="NZ_JANHOH010000015.1"/>
</dbReference>
<dbReference type="Proteomes" id="UP001204376">
    <property type="component" value="Unassembled WGS sequence"/>
</dbReference>
<dbReference type="SUPFAM" id="SSF55785">
    <property type="entry name" value="PYP-like sensor domain (PAS domain)"/>
    <property type="match status" value="2"/>
</dbReference>
<dbReference type="InterPro" id="IPR022642">
    <property type="entry name" value="CheR_C"/>
</dbReference>
<gene>
    <name evidence="13" type="ORF">NPE20_26235</name>
</gene>
<dbReference type="Pfam" id="PF01339">
    <property type="entry name" value="CheB_methylest"/>
    <property type="match status" value="1"/>
</dbReference>
<feature type="domain" description="CheR-type methyltransferase" evidence="12">
    <location>
        <begin position="229"/>
        <end position="492"/>
    </location>
</feature>
<dbReference type="Gene3D" id="3.40.50.180">
    <property type="entry name" value="Methylesterase CheB, C-terminal domain"/>
    <property type="match status" value="1"/>
</dbReference>
<feature type="domain" description="PAC" evidence="10">
    <location>
        <begin position="798"/>
        <end position="851"/>
    </location>
</feature>
<dbReference type="InterPro" id="IPR035909">
    <property type="entry name" value="CheB_C"/>
</dbReference>
<dbReference type="Gene3D" id="3.40.50.150">
    <property type="entry name" value="Vaccinia Virus protein VP39"/>
    <property type="match status" value="1"/>
</dbReference>
<dbReference type="PROSITE" id="PS50123">
    <property type="entry name" value="CHER"/>
    <property type="match status" value="1"/>
</dbReference>
<evidence type="ECO:0000313" key="13">
    <source>
        <dbReference type="EMBL" id="MCQ6961499.1"/>
    </source>
</evidence>
<feature type="region of interest" description="Disordered" evidence="8">
    <location>
        <begin position="1"/>
        <end position="23"/>
    </location>
</feature>
<evidence type="ECO:0000259" key="11">
    <source>
        <dbReference type="PROSITE" id="PS50122"/>
    </source>
</evidence>
<dbReference type="SUPFAM" id="SSF47757">
    <property type="entry name" value="Chemotaxis receptor methyltransferase CheR, N-terminal domain"/>
    <property type="match status" value="1"/>
</dbReference>
<feature type="domain" description="CheB-type methylesterase" evidence="11">
    <location>
        <begin position="24"/>
        <end position="213"/>
    </location>
</feature>
<dbReference type="Pfam" id="PF13596">
    <property type="entry name" value="PAS_10"/>
    <property type="match status" value="1"/>
</dbReference>
<keyword evidence="4" id="KW-0808">Transferase</keyword>
<dbReference type="InterPro" id="IPR029063">
    <property type="entry name" value="SAM-dependent_MTases_sf"/>
</dbReference>
<evidence type="ECO:0000256" key="2">
    <source>
        <dbReference type="ARBA" id="ARBA00012534"/>
    </source>
</evidence>
<dbReference type="InterPro" id="IPR022641">
    <property type="entry name" value="CheR_N"/>
</dbReference>
<dbReference type="PROSITE" id="PS50112">
    <property type="entry name" value="PAS"/>
    <property type="match status" value="1"/>
</dbReference>
<feature type="coiled-coil region" evidence="7">
    <location>
        <begin position="658"/>
        <end position="745"/>
    </location>
</feature>
<dbReference type="PANTHER" id="PTHR24422">
    <property type="entry name" value="CHEMOTAXIS PROTEIN METHYLTRANSFERASE"/>
    <property type="match status" value="1"/>
</dbReference>
<dbReference type="InterPro" id="IPR013655">
    <property type="entry name" value="PAS_fold_3"/>
</dbReference>
<keyword evidence="14" id="KW-1185">Reference proteome</keyword>
<dbReference type="PRINTS" id="PR00996">
    <property type="entry name" value="CHERMTFRASE"/>
</dbReference>
<dbReference type="InterPro" id="IPR050903">
    <property type="entry name" value="Bact_Chemotaxis_MeTrfase"/>
</dbReference>
<evidence type="ECO:0000259" key="10">
    <source>
        <dbReference type="PROSITE" id="PS50113"/>
    </source>
</evidence>
<dbReference type="InterPro" id="IPR000700">
    <property type="entry name" value="PAS-assoc_C"/>
</dbReference>
<accession>A0ABT1TA34</accession>
<dbReference type="SUPFAM" id="SSF53335">
    <property type="entry name" value="S-adenosyl-L-methionine-dependent methyltransferases"/>
    <property type="match status" value="1"/>
</dbReference>
<organism evidence="13 14">
    <name type="scientific">Mucilaginibacter aquariorum</name>
    <dbReference type="NCBI Taxonomy" id="2967225"/>
    <lineage>
        <taxon>Bacteria</taxon>
        <taxon>Pseudomonadati</taxon>
        <taxon>Bacteroidota</taxon>
        <taxon>Sphingobacteriia</taxon>
        <taxon>Sphingobacteriales</taxon>
        <taxon>Sphingobacteriaceae</taxon>
        <taxon>Mucilaginibacter</taxon>
    </lineage>
</organism>
<reference evidence="13 14" key="1">
    <citation type="submission" date="2022-07" db="EMBL/GenBank/DDBJ databases">
        <title>Mucilaginibacter sp. JC4.</title>
        <authorList>
            <person name="Le V."/>
            <person name="Ko S.-R."/>
            <person name="Ahn C.-Y."/>
            <person name="Oh H.-M."/>
        </authorList>
    </citation>
    <scope>NUCLEOTIDE SEQUENCE [LARGE SCALE GENOMIC DNA]</scope>
    <source>
        <strain evidence="13 14">JC4</strain>
    </source>
</reference>
<dbReference type="PROSITE" id="PS50113">
    <property type="entry name" value="PAC"/>
    <property type="match status" value="1"/>
</dbReference>
<evidence type="ECO:0000256" key="7">
    <source>
        <dbReference type="SAM" id="Coils"/>
    </source>
</evidence>
<dbReference type="InterPro" id="IPR000014">
    <property type="entry name" value="PAS"/>
</dbReference>
<dbReference type="InterPro" id="IPR000673">
    <property type="entry name" value="Sig_transdc_resp-reg_Me-estase"/>
</dbReference>
<comment type="catalytic activity">
    <reaction evidence="1">
        <text>L-glutamyl-[protein] + S-adenosyl-L-methionine = [protein]-L-glutamate 5-O-methyl ester + S-adenosyl-L-homocysteine</text>
        <dbReference type="Rhea" id="RHEA:24452"/>
        <dbReference type="Rhea" id="RHEA-COMP:10208"/>
        <dbReference type="Rhea" id="RHEA-COMP:10311"/>
        <dbReference type="ChEBI" id="CHEBI:29973"/>
        <dbReference type="ChEBI" id="CHEBI:57856"/>
        <dbReference type="ChEBI" id="CHEBI:59789"/>
        <dbReference type="ChEBI" id="CHEBI:82795"/>
        <dbReference type="EC" id="2.1.1.80"/>
    </reaction>
</comment>
<keyword evidence="3" id="KW-0489">Methyltransferase</keyword>
<dbReference type="Gene3D" id="3.30.450.20">
    <property type="entry name" value="PAS domain"/>
    <property type="match status" value="2"/>
</dbReference>
<dbReference type="CDD" id="cd16434">
    <property type="entry name" value="CheB-CheR_fusion"/>
    <property type="match status" value="1"/>
</dbReference>
<keyword evidence="5" id="KW-0949">S-adenosyl-L-methionine</keyword>
<evidence type="ECO:0000256" key="6">
    <source>
        <dbReference type="PROSITE-ProRule" id="PRU00050"/>
    </source>
</evidence>
<dbReference type="InterPro" id="IPR036804">
    <property type="entry name" value="CheR_N_sf"/>
</dbReference>
<dbReference type="PROSITE" id="PS50122">
    <property type="entry name" value="CHEB"/>
    <property type="match status" value="1"/>
</dbReference>